<protein>
    <submittedName>
        <fullName evidence="4">ATP-dependent helicase</fullName>
    </submittedName>
</protein>
<keyword evidence="2 4" id="KW-0347">Helicase</keyword>
<dbReference type="PROSITE" id="PS51192">
    <property type="entry name" value="HELICASE_ATP_BIND_1"/>
    <property type="match status" value="1"/>
</dbReference>
<evidence type="ECO:0000313" key="4">
    <source>
        <dbReference type="EMBL" id="EWC40468.1"/>
    </source>
</evidence>
<keyword evidence="2 4" id="KW-0547">Nucleotide-binding</keyword>
<dbReference type="PANTHER" id="PTHR43519">
    <property type="entry name" value="ATP-DEPENDENT RNA HELICASE HRPB"/>
    <property type="match status" value="1"/>
</dbReference>
<keyword evidence="1" id="KW-0378">Hydrolase</keyword>
<dbReference type="InterPro" id="IPR014001">
    <property type="entry name" value="Helicase_ATP-bd"/>
</dbReference>
<dbReference type="SUPFAM" id="SSF52540">
    <property type="entry name" value="P-loop containing nucleoside triphosphate hydrolases"/>
    <property type="match status" value="1"/>
</dbReference>
<dbReference type="Gene3D" id="3.40.50.300">
    <property type="entry name" value="P-loop containing nucleotide triphosphate hydrolases"/>
    <property type="match status" value="1"/>
</dbReference>
<evidence type="ECO:0000256" key="1">
    <source>
        <dbReference type="ARBA" id="ARBA00022801"/>
    </source>
</evidence>
<gene>
    <name evidence="4" type="ORF">B597_015100</name>
</gene>
<accession>A0A061JPD4</accession>
<dbReference type="InterPro" id="IPR027417">
    <property type="entry name" value="P-loop_NTPase"/>
</dbReference>
<dbReference type="GO" id="GO:0003676">
    <property type="term" value="F:nucleic acid binding"/>
    <property type="evidence" value="ECO:0007669"/>
    <property type="project" value="InterPro"/>
</dbReference>
<keyword evidence="2 4" id="KW-0067">ATP-binding</keyword>
<dbReference type="RefSeq" id="WP_003292629.1">
    <property type="nucleotide sequence ID" value="NZ_KK020676.1"/>
</dbReference>
<evidence type="ECO:0000256" key="2">
    <source>
        <dbReference type="ARBA" id="ARBA00022806"/>
    </source>
</evidence>
<dbReference type="InterPro" id="IPR011545">
    <property type="entry name" value="DEAD/DEAH_box_helicase_dom"/>
</dbReference>
<sequence>MNSLPIDEALPALRQALQQRDEAVLEAPPGAGKTTRVPLALLGEAWLAGQGIIMLEPRRLAARAAAERLASELGERVGETVGYRIRLDSKVGPNTRIEVVTEGILARRLQDDPALEGVGLVIFDEFHVLLNAQEVALSCQKSQPRLASGFGSCQ</sequence>
<dbReference type="EMBL" id="AMCZ02000020">
    <property type="protein sequence ID" value="EWC40468.1"/>
    <property type="molecule type" value="Genomic_DNA"/>
</dbReference>
<dbReference type="eggNOG" id="COG1643">
    <property type="taxonomic scope" value="Bacteria"/>
</dbReference>
<dbReference type="GO" id="GO:0016787">
    <property type="term" value="F:hydrolase activity"/>
    <property type="evidence" value="ECO:0007669"/>
    <property type="project" value="UniProtKB-KW"/>
</dbReference>
<reference evidence="4 5" key="1">
    <citation type="journal article" date="2013" name="Genome Announc.">
        <title>Draft Genome of the Nitrogen-Fixing Bacterium Pseudomonas stutzeri Strain KOS6 Isolated from Industrial Hydrocarbon Sludge.</title>
        <authorList>
            <person name="Grigoryeva T.V."/>
            <person name="Laikov A.V."/>
            <person name="Naumova R.P."/>
            <person name="Manolov A.I."/>
            <person name="Larin A.K."/>
            <person name="Karpova I.Y."/>
            <person name="Semashko T.A."/>
            <person name="Alexeev D.G."/>
            <person name="Kostryukova E.S."/>
            <person name="Muller R."/>
            <person name="Govorun V.M."/>
        </authorList>
    </citation>
    <scope>NUCLEOTIDE SEQUENCE [LARGE SCALE GENOMIC DNA]</scope>
    <source>
        <strain evidence="4 5">KOS6</strain>
    </source>
</reference>
<proteinExistence type="predicted"/>
<name>A0A061JPD4_STUST</name>
<dbReference type="GO" id="GO:0004386">
    <property type="term" value="F:helicase activity"/>
    <property type="evidence" value="ECO:0007669"/>
    <property type="project" value="UniProtKB-KW"/>
</dbReference>
<comment type="caution">
    <text evidence="4">The sequence shown here is derived from an EMBL/GenBank/DDBJ whole genome shotgun (WGS) entry which is preliminary data.</text>
</comment>
<dbReference type="PANTHER" id="PTHR43519:SF1">
    <property type="entry name" value="ATP-DEPENDENT RNA HELICASE HRPB"/>
    <property type="match status" value="1"/>
</dbReference>
<evidence type="ECO:0000259" key="3">
    <source>
        <dbReference type="PROSITE" id="PS51192"/>
    </source>
</evidence>
<evidence type="ECO:0000313" key="5">
    <source>
        <dbReference type="Proteomes" id="UP000026923"/>
    </source>
</evidence>
<dbReference type="GO" id="GO:0005524">
    <property type="term" value="F:ATP binding"/>
    <property type="evidence" value="ECO:0007669"/>
    <property type="project" value="InterPro"/>
</dbReference>
<feature type="domain" description="Helicase ATP-binding" evidence="3">
    <location>
        <begin position="14"/>
        <end position="138"/>
    </location>
</feature>
<organism evidence="4 5">
    <name type="scientific">Stutzerimonas stutzeri KOS6</name>
    <dbReference type="NCBI Taxonomy" id="1218352"/>
    <lineage>
        <taxon>Bacteria</taxon>
        <taxon>Pseudomonadati</taxon>
        <taxon>Pseudomonadota</taxon>
        <taxon>Gammaproteobacteria</taxon>
        <taxon>Pseudomonadales</taxon>
        <taxon>Pseudomonadaceae</taxon>
        <taxon>Stutzerimonas</taxon>
    </lineage>
</organism>
<dbReference type="Proteomes" id="UP000026923">
    <property type="component" value="Unassembled WGS sequence"/>
</dbReference>
<dbReference type="OrthoDB" id="9805617at2"/>
<dbReference type="Pfam" id="PF00270">
    <property type="entry name" value="DEAD"/>
    <property type="match status" value="1"/>
</dbReference>
<dbReference type="HOGENOM" id="CLU_001832_10_1_6"/>
<dbReference type="AlphaFoldDB" id="A0A061JPD4"/>